<dbReference type="InterPro" id="IPR001155">
    <property type="entry name" value="OxRdtase_FMN_N"/>
</dbReference>
<feature type="domain" description="NADH:flavin oxidoreductase/NADH oxidase N-terminal" evidence="2">
    <location>
        <begin position="73"/>
        <end position="394"/>
    </location>
</feature>
<dbReference type="Gene3D" id="3.20.20.70">
    <property type="entry name" value="Aldolase class I"/>
    <property type="match status" value="1"/>
</dbReference>
<protein>
    <recommendedName>
        <fullName evidence="2">NADH:flavin oxidoreductase/NADH oxidase N-terminal domain-containing protein</fullName>
    </recommendedName>
</protein>
<name>A0A9P9WDM4_9PEZI</name>
<accession>A0A9P9WDM4</accession>
<evidence type="ECO:0000259" key="2">
    <source>
        <dbReference type="Pfam" id="PF00724"/>
    </source>
</evidence>
<dbReference type="GO" id="GO:0010181">
    <property type="term" value="F:FMN binding"/>
    <property type="evidence" value="ECO:0007669"/>
    <property type="project" value="InterPro"/>
</dbReference>
<evidence type="ECO:0000313" key="4">
    <source>
        <dbReference type="Proteomes" id="UP000829685"/>
    </source>
</evidence>
<keyword evidence="1" id="KW-0285">Flavoprotein</keyword>
<dbReference type="SUPFAM" id="SSF51395">
    <property type="entry name" value="FMN-linked oxidoreductases"/>
    <property type="match status" value="1"/>
</dbReference>
<reference evidence="3" key="1">
    <citation type="submission" date="2021-03" db="EMBL/GenBank/DDBJ databases">
        <title>Revisited historic fungal species revealed as producer of novel bioactive compounds through whole genome sequencing and comparative genomics.</title>
        <authorList>
            <person name="Vignolle G.A."/>
            <person name="Hochenegger N."/>
            <person name="Mach R.L."/>
            <person name="Mach-Aigner A.R."/>
            <person name="Javad Rahimi M."/>
            <person name="Salim K.A."/>
            <person name="Chan C.M."/>
            <person name="Lim L.B.L."/>
            <person name="Cai F."/>
            <person name="Druzhinina I.S."/>
            <person name="U'Ren J.M."/>
            <person name="Derntl C."/>
        </authorList>
    </citation>
    <scope>NUCLEOTIDE SEQUENCE</scope>
    <source>
        <strain evidence="3">TUCIM 5799</strain>
    </source>
</reference>
<evidence type="ECO:0000313" key="3">
    <source>
        <dbReference type="EMBL" id="KAI1858145.1"/>
    </source>
</evidence>
<evidence type="ECO:0000256" key="1">
    <source>
        <dbReference type="ARBA" id="ARBA00022630"/>
    </source>
</evidence>
<dbReference type="AlphaFoldDB" id="A0A9P9WDM4"/>
<comment type="caution">
    <text evidence="3">The sequence shown here is derived from an EMBL/GenBank/DDBJ whole genome shotgun (WGS) entry which is preliminary data.</text>
</comment>
<gene>
    <name evidence="3" type="ORF">JX265_010813</name>
</gene>
<dbReference type="InterPro" id="IPR045247">
    <property type="entry name" value="Oye-like"/>
</dbReference>
<dbReference type="GO" id="GO:0003959">
    <property type="term" value="F:NADPH dehydrogenase activity"/>
    <property type="evidence" value="ECO:0007669"/>
    <property type="project" value="TreeGrafter"/>
</dbReference>
<dbReference type="FunFam" id="3.20.20.70:FF:000138">
    <property type="entry name" value="NADPH dehydrogenase 1"/>
    <property type="match status" value="1"/>
</dbReference>
<sequence>MTHNSAFFISVEKLDNHIIMLINQIHSEPSKPIIKTRGTGPLISSCLASDTISPSQQHLALKQHRFIMADTRLFQSMKIGRVELRHRVVMAPLTRLRAGLDHAPLSIAKEYYTQRASTPGTLIIAEATMPSETHCGSAYSPGIWTSAQIRAWKDITDAVHSKDCSIFLQICAPGRAAADPYPCYSSSAIAIDSSSRTPKEMSEAEIWACIADFATAAKNAIAAGFDGVELHAANGYLIDQFIQDTCNKRSDSWGGSVGHRSRFALETTKAVVDAVGSDRVGIRFSPWSTFQSMRMQDPVPQFSHLVRELKRYELAYLHIIESRVNNWTDVEKVEGVDFMLDIWGQQSPVLVAGGFTLDSATKAVDEEYCQFDAAVVFGRYFVSTPDLVFRLRNCLDPNLYDRSTFYTPMKSEGYIDYPFSEAYLRSQA</sequence>
<keyword evidence="4" id="KW-1185">Reference proteome</keyword>
<dbReference type="PANTHER" id="PTHR22893:SF91">
    <property type="entry name" value="NADPH DEHYDROGENASE 2-RELATED"/>
    <property type="match status" value="1"/>
</dbReference>
<proteinExistence type="predicted"/>
<dbReference type="InterPro" id="IPR013785">
    <property type="entry name" value="Aldolase_TIM"/>
</dbReference>
<dbReference type="EMBL" id="JAFIMR010000037">
    <property type="protein sequence ID" value="KAI1858145.1"/>
    <property type="molecule type" value="Genomic_DNA"/>
</dbReference>
<organism evidence="3 4">
    <name type="scientific">Neoarthrinium moseri</name>
    <dbReference type="NCBI Taxonomy" id="1658444"/>
    <lineage>
        <taxon>Eukaryota</taxon>
        <taxon>Fungi</taxon>
        <taxon>Dikarya</taxon>
        <taxon>Ascomycota</taxon>
        <taxon>Pezizomycotina</taxon>
        <taxon>Sordariomycetes</taxon>
        <taxon>Xylariomycetidae</taxon>
        <taxon>Amphisphaeriales</taxon>
        <taxon>Apiosporaceae</taxon>
        <taxon>Neoarthrinium</taxon>
    </lineage>
</organism>
<dbReference type="PANTHER" id="PTHR22893">
    <property type="entry name" value="NADH OXIDOREDUCTASE-RELATED"/>
    <property type="match status" value="1"/>
</dbReference>
<dbReference type="CDD" id="cd02933">
    <property type="entry name" value="OYE_like_FMN"/>
    <property type="match status" value="1"/>
</dbReference>
<dbReference type="Proteomes" id="UP000829685">
    <property type="component" value="Unassembled WGS sequence"/>
</dbReference>
<dbReference type="Pfam" id="PF00724">
    <property type="entry name" value="Oxidored_FMN"/>
    <property type="match status" value="1"/>
</dbReference>